<dbReference type="Gene3D" id="3.10.20.90">
    <property type="entry name" value="Phosphatidylinositol 3-kinase Catalytic Subunit, Chain A, domain 1"/>
    <property type="match status" value="1"/>
</dbReference>
<dbReference type="GeneID" id="6759103"/>
<name>B3SCC1_TRIAD</name>
<dbReference type="EMBL" id="DS985269">
    <property type="protein sequence ID" value="EDV19652.1"/>
    <property type="molecule type" value="Genomic_DNA"/>
</dbReference>
<reference evidence="3 4" key="1">
    <citation type="journal article" date="2008" name="Nature">
        <title>The Trichoplax genome and the nature of placozoans.</title>
        <authorList>
            <person name="Srivastava M."/>
            <person name="Begovic E."/>
            <person name="Chapman J."/>
            <person name="Putnam N.H."/>
            <person name="Hellsten U."/>
            <person name="Kawashima T."/>
            <person name="Kuo A."/>
            <person name="Mitros T."/>
            <person name="Salamov A."/>
            <person name="Carpenter M.L."/>
            <person name="Signorovitch A.Y."/>
            <person name="Moreno M.A."/>
            <person name="Kamm K."/>
            <person name="Grimwood J."/>
            <person name="Schmutz J."/>
            <person name="Shapiro H."/>
            <person name="Grigoriev I.V."/>
            <person name="Buss L.W."/>
            <person name="Schierwater B."/>
            <person name="Dellaporta S.L."/>
            <person name="Rokhsar D.S."/>
        </authorList>
    </citation>
    <scope>NUCLEOTIDE SEQUENCE [LARGE SCALE GENOMIC DNA]</scope>
    <source>
        <strain evidence="3 4">Grell-BS-1999</strain>
    </source>
</reference>
<gene>
    <name evidence="3" type="ORF">TRIADDRAFT_61919</name>
</gene>
<dbReference type="HOGENOM" id="CLU_2124213_0_0_1"/>
<dbReference type="InParanoid" id="B3SCC1"/>
<evidence type="ECO:0000256" key="1">
    <source>
        <dbReference type="SAM" id="MobiDB-lite"/>
    </source>
</evidence>
<dbReference type="KEGG" id="tad:TRIADDRAFT_61919"/>
<dbReference type="RefSeq" id="XP_002117890.1">
    <property type="nucleotide sequence ID" value="XM_002117854.1"/>
</dbReference>
<dbReference type="AlphaFoldDB" id="B3SCC1"/>
<feature type="domain" description="FERM" evidence="2">
    <location>
        <begin position="46"/>
        <end position="114"/>
    </location>
</feature>
<evidence type="ECO:0000259" key="2">
    <source>
        <dbReference type="PROSITE" id="PS50057"/>
    </source>
</evidence>
<dbReference type="PROSITE" id="PS50057">
    <property type="entry name" value="FERM_3"/>
    <property type="match status" value="1"/>
</dbReference>
<evidence type="ECO:0000313" key="4">
    <source>
        <dbReference type="Proteomes" id="UP000009022"/>
    </source>
</evidence>
<sequence length="114" mass="13464">MPFKKINIRNSLRRFGQRRKNDSENCSPPDANGRRDSINPPEENYFAIYVHMLNDEICKFEIENNATGHHCMAKVAESLELEELVFLHLLSNINDSKVQNTLSWWCCIIQRYHR</sequence>
<protein>
    <recommendedName>
        <fullName evidence="2">FERM domain-containing protein</fullName>
    </recommendedName>
</protein>
<feature type="region of interest" description="Disordered" evidence="1">
    <location>
        <begin position="15"/>
        <end position="40"/>
    </location>
</feature>
<dbReference type="InterPro" id="IPR000299">
    <property type="entry name" value="FERM_domain"/>
</dbReference>
<dbReference type="Proteomes" id="UP000009022">
    <property type="component" value="Unassembled WGS sequence"/>
</dbReference>
<keyword evidence="4" id="KW-1185">Reference proteome</keyword>
<evidence type="ECO:0000313" key="3">
    <source>
        <dbReference type="EMBL" id="EDV19652.1"/>
    </source>
</evidence>
<organism evidence="3 4">
    <name type="scientific">Trichoplax adhaerens</name>
    <name type="common">Trichoplax reptans</name>
    <dbReference type="NCBI Taxonomy" id="10228"/>
    <lineage>
        <taxon>Eukaryota</taxon>
        <taxon>Metazoa</taxon>
        <taxon>Placozoa</taxon>
        <taxon>Uniplacotomia</taxon>
        <taxon>Trichoplacea</taxon>
        <taxon>Trichoplacidae</taxon>
        <taxon>Trichoplax</taxon>
    </lineage>
</organism>
<accession>B3SCC1</accession>
<proteinExistence type="predicted"/>
<dbReference type="CTD" id="6759103"/>